<proteinExistence type="predicted"/>
<evidence type="ECO:0000313" key="2">
    <source>
        <dbReference type="Proteomes" id="UP000373449"/>
    </source>
</evidence>
<dbReference type="AlphaFoldDB" id="A0A484ZYL7"/>
<dbReference type="Proteomes" id="UP000373449">
    <property type="component" value="Unassembled WGS sequence"/>
</dbReference>
<evidence type="ECO:0000313" key="1">
    <source>
        <dbReference type="EMBL" id="VFS50449.1"/>
    </source>
</evidence>
<protein>
    <submittedName>
        <fullName evidence="1">Tryptophan synthase alpha chain</fullName>
    </submittedName>
</protein>
<accession>A0A484ZYL7</accession>
<dbReference type="EMBL" id="CAADJA010000002">
    <property type="protein sequence ID" value="VFS50449.1"/>
    <property type="molecule type" value="Genomic_DNA"/>
</dbReference>
<name>A0A484ZYL7_9GAMM</name>
<organism evidence="1 2">
    <name type="scientific">Budvicia aquatica</name>
    <dbReference type="NCBI Taxonomy" id="82979"/>
    <lineage>
        <taxon>Bacteria</taxon>
        <taxon>Pseudomonadati</taxon>
        <taxon>Pseudomonadota</taxon>
        <taxon>Gammaproteobacteria</taxon>
        <taxon>Enterobacterales</taxon>
        <taxon>Budviciaceae</taxon>
        <taxon>Budvicia</taxon>
    </lineage>
</organism>
<gene>
    <name evidence="1" type="ORF">NCTC12282_04515</name>
</gene>
<sequence>MDRYQQLFKRLESNNEGAFVPFVTFRRSEP</sequence>
<reference evidence="1 2" key="1">
    <citation type="submission" date="2019-03" db="EMBL/GenBank/DDBJ databases">
        <authorList>
            <consortium name="Pathogen Informatics"/>
        </authorList>
    </citation>
    <scope>NUCLEOTIDE SEQUENCE [LARGE SCALE GENOMIC DNA]</scope>
    <source>
        <strain evidence="1 2">NCTC12282</strain>
    </source>
</reference>